<proteinExistence type="predicted"/>
<feature type="signal peptide" evidence="1">
    <location>
        <begin position="1"/>
        <end position="21"/>
    </location>
</feature>
<keyword evidence="3" id="KW-1185">Reference proteome</keyword>
<organism evidence="2 3">
    <name type="scientific">Paenibacillus borealis</name>
    <dbReference type="NCBI Taxonomy" id="160799"/>
    <lineage>
        <taxon>Bacteria</taxon>
        <taxon>Bacillati</taxon>
        <taxon>Bacillota</taxon>
        <taxon>Bacilli</taxon>
        <taxon>Bacillales</taxon>
        <taxon>Paenibacillaceae</taxon>
        <taxon>Paenibacillus</taxon>
    </lineage>
</organism>
<comment type="caution">
    <text evidence="2">The sequence shown here is derived from an EMBL/GenBank/DDBJ whole genome shotgun (WGS) entry which is preliminary data.</text>
</comment>
<reference evidence="2 3" key="1">
    <citation type="submission" date="2016-10" db="EMBL/GenBank/DDBJ databases">
        <title>Paenibacillus species isolates.</title>
        <authorList>
            <person name="Beno S.M."/>
        </authorList>
    </citation>
    <scope>NUCLEOTIDE SEQUENCE [LARGE SCALE GENOMIC DNA]</scope>
    <source>
        <strain evidence="2 3">FSL H7-0744</strain>
    </source>
</reference>
<protein>
    <submittedName>
        <fullName evidence="2">Uncharacterized protein</fullName>
    </submittedName>
</protein>
<keyword evidence="1" id="KW-0732">Signal</keyword>
<sequence length="227" mass="25436">MKKVATVFLATSLLCSSVVFAEPTSSSKKTEVTTTQKLSSKTIKGNIFNLSDQQMKNAIKIGLGGNETYFKYSKSQSFPILYDKMKFLQPVTTLVTPYSLIASEAYFAADEYKEFTLADAKDITKMFAQIDVLSFRVIAFGDDIDFANSLNIVLKQGSKFYQPLEIVGLNESADHTSSWPDSPAYKKLLIADFDINKIDFSKPAELIYLYTGKEFSVTYKVDFSKIK</sequence>
<name>A0ABX3GYP1_PAEBO</name>
<evidence type="ECO:0000313" key="3">
    <source>
        <dbReference type="Proteomes" id="UP000187412"/>
    </source>
</evidence>
<dbReference type="Proteomes" id="UP000187412">
    <property type="component" value="Unassembled WGS sequence"/>
</dbReference>
<dbReference type="RefSeq" id="WP_076114124.1">
    <property type="nucleotide sequence ID" value="NZ_MPTB01000060.1"/>
</dbReference>
<accession>A0ABX3GYP1</accession>
<gene>
    <name evidence="2" type="ORF">BSK56_30345</name>
</gene>
<evidence type="ECO:0000313" key="2">
    <source>
        <dbReference type="EMBL" id="OMD38546.1"/>
    </source>
</evidence>
<evidence type="ECO:0000256" key="1">
    <source>
        <dbReference type="SAM" id="SignalP"/>
    </source>
</evidence>
<feature type="chain" id="PRO_5046994329" evidence="1">
    <location>
        <begin position="22"/>
        <end position="227"/>
    </location>
</feature>
<dbReference type="EMBL" id="MPTB01000060">
    <property type="protein sequence ID" value="OMD38546.1"/>
    <property type="molecule type" value="Genomic_DNA"/>
</dbReference>